<dbReference type="EMBL" id="VDCQ01000016">
    <property type="protein sequence ID" value="TNJ65679.1"/>
    <property type="molecule type" value="Genomic_DNA"/>
</dbReference>
<evidence type="ECO:0000313" key="2">
    <source>
        <dbReference type="EMBL" id="TNJ65679.1"/>
    </source>
</evidence>
<dbReference type="GO" id="GO:1902201">
    <property type="term" value="P:negative regulation of bacterial-type flagellum-dependent cell motility"/>
    <property type="evidence" value="ECO:0007669"/>
    <property type="project" value="TreeGrafter"/>
</dbReference>
<dbReference type="PROSITE" id="PS50887">
    <property type="entry name" value="GGDEF"/>
    <property type="match status" value="1"/>
</dbReference>
<evidence type="ECO:0000313" key="3">
    <source>
        <dbReference type="Proteomes" id="UP000307943"/>
    </source>
</evidence>
<dbReference type="InterPro" id="IPR043128">
    <property type="entry name" value="Rev_trsase/Diguanyl_cyclase"/>
</dbReference>
<dbReference type="PANTHER" id="PTHR45138:SF9">
    <property type="entry name" value="DIGUANYLATE CYCLASE DGCM-RELATED"/>
    <property type="match status" value="1"/>
</dbReference>
<reference evidence="2 3" key="1">
    <citation type="submission" date="2019-05" db="EMBL/GenBank/DDBJ databases">
        <title>We sequenced the genome of Paenibacillus hemerocallicola KCTC 33185 for further insight into its adaptation and study the phylogeny of Paenibacillus.</title>
        <authorList>
            <person name="Narsing Rao M.P."/>
        </authorList>
    </citation>
    <scope>NUCLEOTIDE SEQUENCE [LARGE SCALE GENOMIC DNA]</scope>
    <source>
        <strain evidence="2 3">KCTC 33185</strain>
    </source>
</reference>
<dbReference type="GO" id="GO:0005886">
    <property type="term" value="C:plasma membrane"/>
    <property type="evidence" value="ECO:0007669"/>
    <property type="project" value="TreeGrafter"/>
</dbReference>
<sequence>MLRLLHHFRLSSSPLIHSRLHSLAYQASPGIVYDYMKKAHGKSRYFFGRTSKKGLRIIKKYIIICITYTTCMNTIKCSDTMSKHIDSLTGLPNNKALEKHLQERIDRDEPIALAMIDVDHFLELNERLGSEAGDEALKQLASLLQEENGTTAFRVSGDEFALAMDSVTLEQAFLGMERLRMKVEAAREAFALPNDHRLTITVGVAQFPRDGKTESALRRAASAALVSAKEIGRNQVALPPNEEMVMKSCYYPSTNVRRLKSLAEQLNKKESALLREALDDLLRKYDRSEIARKTKQSANA</sequence>
<feature type="domain" description="GGDEF" evidence="1">
    <location>
        <begin position="109"/>
        <end position="241"/>
    </location>
</feature>
<dbReference type="Proteomes" id="UP000307943">
    <property type="component" value="Unassembled WGS sequence"/>
</dbReference>
<protein>
    <submittedName>
        <fullName evidence="2">GGDEF domain-containing protein</fullName>
    </submittedName>
</protein>
<dbReference type="InterPro" id="IPR029787">
    <property type="entry name" value="Nucleotide_cyclase"/>
</dbReference>
<gene>
    <name evidence="2" type="ORF">FE784_13560</name>
</gene>
<dbReference type="InterPro" id="IPR050469">
    <property type="entry name" value="Diguanylate_Cyclase"/>
</dbReference>
<dbReference type="AlphaFoldDB" id="A0A5C4TB61"/>
<dbReference type="SMART" id="SM00267">
    <property type="entry name" value="GGDEF"/>
    <property type="match status" value="1"/>
</dbReference>
<name>A0A5C4TB61_9BACL</name>
<dbReference type="Pfam" id="PF00990">
    <property type="entry name" value="GGDEF"/>
    <property type="match status" value="1"/>
</dbReference>
<dbReference type="CDD" id="cd01949">
    <property type="entry name" value="GGDEF"/>
    <property type="match status" value="1"/>
</dbReference>
<dbReference type="NCBIfam" id="TIGR00254">
    <property type="entry name" value="GGDEF"/>
    <property type="match status" value="1"/>
</dbReference>
<dbReference type="InterPro" id="IPR000160">
    <property type="entry name" value="GGDEF_dom"/>
</dbReference>
<proteinExistence type="predicted"/>
<dbReference type="GO" id="GO:0043709">
    <property type="term" value="P:cell adhesion involved in single-species biofilm formation"/>
    <property type="evidence" value="ECO:0007669"/>
    <property type="project" value="TreeGrafter"/>
</dbReference>
<dbReference type="PANTHER" id="PTHR45138">
    <property type="entry name" value="REGULATORY COMPONENTS OF SENSORY TRANSDUCTION SYSTEM"/>
    <property type="match status" value="1"/>
</dbReference>
<comment type="caution">
    <text evidence="2">The sequence shown here is derived from an EMBL/GenBank/DDBJ whole genome shotgun (WGS) entry which is preliminary data.</text>
</comment>
<keyword evidence="3" id="KW-1185">Reference proteome</keyword>
<dbReference type="SUPFAM" id="SSF55073">
    <property type="entry name" value="Nucleotide cyclase"/>
    <property type="match status" value="1"/>
</dbReference>
<evidence type="ECO:0000259" key="1">
    <source>
        <dbReference type="PROSITE" id="PS50887"/>
    </source>
</evidence>
<dbReference type="OrthoDB" id="69083at2"/>
<dbReference type="Gene3D" id="3.30.70.270">
    <property type="match status" value="1"/>
</dbReference>
<organism evidence="2 3">
    <name type="scientific">Paenibacillus hemerocallicola</name>
    <dbReference type="NCBI Taxonomy" id="1172614"/>
    <lineage>
        <taxon>Bacteria</taxon>
        <taxon>Bacillati</taxon>
        <taxon>Bacillota</taxon>
        <taxon>Bacilli</taxon>
        <taxon>Bacillales</taxon>
        <taxon>Paenibacillaceae</taxon>
        <taxon>Paenibacillus</taxon>
    </lineage>
</organism>
<accession>A0A5C4TB61</accession>
<dbReference type="GO" id="GO:0052621">
    <property type="term" value="F:diguanylate cyclase activity"/>
    <property type="evidence" value="ECO:0007669"/>
    <property type="project" value="TreeGrafter"/>
</dbReference>